<keyword evidence="2" id="KW-1185">Reference proteome</keyword>
<gene>
    <name evidence="1" type="ORF">FDP41_009709</name>
</gene>
<dbReference type="EMBL" id="VFQX01000072">
    <property type="protein sequence ID" value="KAF0972013.1"/>
    <property type="molecule type" value="Genomic_DNA"/>
</dbReference>
<dbReference type="GeneID" id="68116924"/>
<evidence type="ECO:0000313" key="2">
    <source>
        <dbReference type="Proteomes" id="UP000444721"/>
    </source>
</evidence>
<dbReference type="VEuPathDB" id="AmoebaDB:FDP41_009709"/>
<reference evidence="1 2" key="1">
    <citation type="journal article" date="2019" name="Sci. Rep.">
        <title>Nanopore sequencing improves the draft genome of the human pathogenic amoeba Naegleria fowleri.</title>
        <authorList>
            <person name="Liechti N."/>
            <person name="Schurch N."/>
            <person name="Bruggmann R."/>
            <person name="Wittwer M."/>
        </authorList>
    </citation>
    <scope>NUCLEOTIDE SEQUENCE [LARGE SCALE GENOMIC DNA]</scope>
    <source>
        <strain evidence="1 2">ATCC 30894</strain>
    </source>
</reference>
<evidence type="ECO:0000313" key="1">
    <source>
        <dbReference type="EMBL" id="KAF0972013.1"/>
    </source>
</evidence>
<dbReference type="RefSeq" id="XP_044556728.1">
    <property type="nucleotide sequence ID" value="XM_044713696.1"/>
</dbReference>
<protein>
    <submittedName>
        <fullName evidence="1">Uncharacterized protein</fullName>
    </submittedName>
</protein>
<dbReference type="AlphaFoldDB" id="A0A6A5AV79"/>
<comment type="caution">
    <text evidence="1">The sequence shown here is derived from an EMBL/GenBank/DDBJ whole genome shotgun (WGS) entry which is preliminary data.</text>
</comment>
<dbReference type="Proteomes" id="UP000444721">
    <property type="component" value="Unassembled WGS sequence"/>
</dbReference>
<organism evidence="1 2">
    <name type="scientific">Naegleria fowleri</name>
    <name type="common">Brain eating amoeba</name>
    <dbReference type="NCBI Taxonomy" id="5763"/>
    <lineage>
        <taxon>Eukaryota</taxon>
        <taxon>Discoba</taxon>
        <taxon>Heterolobosea</taxon>
        <taxon>Tetramitia</taxon>
        <taxon>Eutetramitia</taxon>
        <taxon>Vahlkampfiidae</taxon>
        <taxon>Naegleria</taxon>
    </lineage>
</organism>
<sequence>MKHFYDIHKDPMTFKEIQDTEVFMNQFIHYFESYCAIFNEKGDPIVSPLSPSSSLSTEQDLRLCPSSHTLFLLSYCPTNTLEVNMSLGGRIERLSKRISQTSALQNEQIQHFEKLINNKNQ</sequence>
<proteinExistence type="predicted"/>
<name>A0A6A5AV79_NAEFO</name>
<accession>A0A6A5AV79</accession>